<evidence type="ECO:0000313" key="5">
    <source>
        <dbReference type="EMBL" id="GAH43013.1"/>
    </source>
</evidence>
<name>X1HCI3_9ZZZZ</name>
<dbReference type="AlphaFoldDB" id="X1HCI3"/>
<comment type="cofactor">
    <cofactor evidence="1">
        <name>Zn(2+)</name>
        <dbReference type="ChEBI" id="CHEBI:29105"/>
    </cofactor>
</comment>
<dbReference type="PANTHER" id="PTHR35005">
    <property type="entry name" value="3-DEHYDRO-SCYLLO-INOSOSE HYDROLASE"/>
    <property type="match status" value="1"/>
</dbReference>
<gene>
    <name evidence="5" type="ORF">S03H2_19020</name>
</gene>
<dbReference type="SUPFAM" id="SSF102215">
    <property type="entry name" value="Creatininase"/>
    <property type="match status" value="1"/>
</dbReference>
<dbReference type="EMBL" id="BARU01009905">
    <property type="protein sequence ID" value="GAH43013.1"/>
    <property type="molecule type" value="Genomic_DNA"/>
</dbReference>
<comment type="caution">
    <text evidence="5">The sequence shown here is derived from an EMBL/GenBank/DDBJ whole genome shotgun (WGS) entry which is preliminary data.</text>
</comment>
<organism evidence="5">
    <name type="scientific">marine sediment metagenome</name>
    <dbReference type="NCBI Taxonomy" id="412755"/>
    <lineage>
        <taxon>unclassified sequences</taxon>
        <taxon>metagenomes</taxon>
        <taxon>ecological metagenomes</taxon>
    </lineage>
</organism>
<dbReference type="GO" id="GO:0046872">
    <property type="term" value="F:metal ion binding"/>
    <property type="evidence" value="ECO:0007669"/>
    <property type="project" value="UniProtKB-KW"/>
</dbReference>
<evidence type="ECO:0000256" key="1">
    <source>
        <dbReference type="ARBA" id="ARBA00001947"/>
    </source>
</evidence>
<dbReference type="GO" id="GO:0016811">
    <property type="term" value="F:hydrolase activity, acting on carbon-nitrogen (but not peptide) bonds, in linear amides"/>
    <property type="evidence" value="ECO:0007669"/>
    <property type="project" value="TreeGrafter"/>
</dbReference>
<keyword evidence="3" id="KW-0378">Hydrolase</keyword>
<protein>
    <recommendedName>
        <fullName evidence="6">Creatininase</fullName>
    </recommendedName>
</protein>
<dbReference type="GO" id="GO:0009231">
    <property type="term" value="P:riboflavin biosynthetic process"/>
    <property type="evidence" value="ECO:0007669"/>
    <property type="project" value="TreeGrafter"/>
</dbReference>
<proteinExistence type="predicted"/>
<sequence length="110" mass="12174">MAFNNYLDCMTGNAYSKAKFDKAILAVGSTENHGGHLPFGTDTLVSYEIAKEVASRIKGLLMLPALPYGMSEHYSSFPIAISLRSETLVEVLKDILTSLWKHSIRRVIIV</sequence>
<evidence type="ECO:0008006" key="6">
    <source>
        <dbReference type="Google" id="ProtNLM"/>
    </source>
</evidence>
<dbReference type="Gene3D" id="3.40.50.10310">
    <property type="entry name" value="Creatininase"/>
    <property type="match status" value="1"/>
</dbReference>
<dbReference type="PANTHER" id="PTHR35005:SF1">
    <property type="entry name" value="2-AMINO-5-FORMYLAMINO-6-RIBOSYLAMINOPYRIMIDIN-4(3H)-ONE 5'-MONOPHOSPHATE DEFORMYLASE"/>
    <property type="match status" value="1"/>
</dbReference>
<evidence type="ECO:0000256" key="2">
    <source>
        <dbReference type="ARBA" id="ARBA00022723"/>
    </source>
</evidence>
<accession>X1HCI3</accession>
<dbReference type="InterPro" id="IPR024087">
    <property type="entry name" value="Creatininase-like_sf"/>
</dbReference>
<evidence type="ECO:0000256" key="3">
    <source>
        <dbReference type="ARBA" id="ARBA00022801"/>
    </source>
</evidence>
<reference evidence="5" key="1">
    <citation type="journal article" date="2014" name="Front. Microbiol.">
        <title>High frequency of phylogenetically diverse reductive dehalogenase-homologous genes in deep subseafloor sedimentary metagenomes.</title>
        <authorList>
            <person name="Kawai M."/>
            <person name="Futagami T."/>
            <person name="Toyoda A."/>
            <person name="Takaki Y."/>
            <person name="Nishi S."/>
            <person name="Hori S."/>
            <person name="Arai W."/>
            <person name="Tsubouchi T."/>
            <person name="Morono Y."/>
            <person name="Uchiyama I."/>
            <person name="Ito T."/>
            <person name="Fujiyama A."/>
            <person name="Inagaki F."/>
            <person name="Takami H."/>
        </authorList>
    </citation>
    <scope>NUCLEOTIDE SEQUENCE</scope>
    <source>
        <strain evidence="5">Expedition CK06-06</strain>
    </source>
</reference>
<feature type="non-terminal residue" evidence="5">
    <location>
        <position position="110"/>
    </location>
</feature>
<keyword evidence="2" id="KW-0479">Metal-binding</keyword>
<dbReference type="InterPro" id="IPR003785">
    <property type="entry name" value="Creatininase/forma_Hydrolase"/>
</dbReference>
<keyword evidence="4" id="KW-0862">Zinc</keyword>
<evidence type="ECO:0000256" key="4">
    <source>
        <dbReference type="ARBA" id="ARBA00022833"/>
    </source>
</evidence>
<dbReference type="Pfam" id="PF02633">
    <property type="entry name" value="Creatininase"/>
    <property type="match status" value="1"/>
</dbReference>